<protein>
    <recommendedName>
        <fullName evidence="4 10">Copper-containing nitrite reductase</fullName>
        <ecNumber evidence="3 10">1.7.2.1</ecNumber>
    </recommendedName>
</protein>
<gene>
    <name evidence="14" type="primary">nirK</name>
    <name evidence="14" type="ORF">QLQ15_13595</name>
</gene>
<dbReference type="CDD" id="cd04208">
    <property type="entry name" value="CuRO_2_CuNIR"/>
    <property type="match status" value="1"/>
</dbReference>
<feature type="signal peptide" evidence="10">
    <location>
        <begin position="1"/>
        <end position="26"/>
    </location>
</feature>
<proteinExistence type="inferred from homology"/>
<comment type="cofactor">
    <cofactor evidence="10">
        <name>Cu(+)</name>
        <dbReference type="ChEBI" id="CHEBI:49552"/>
    </cofactor>
    <text evidence="10">Binds 1 Cu(+) ion.</text>
</comment>
<name>A0ABT6XIT4_9GAMM</name>
<accession>A0ABT6XIT4</accession>
<evidence type="ECO:0000259" key="13">
    <source>
        <dbReference type="Pfam" id="PF07732"/>
    </source>
</evidence>
<keyword evidence="5 10" id="KW-0479">Metal-binding</keyword>
<sequence length="355" mass="37871">MIRASRNLLHYALVCALGFGAPLAVAASNNNAAPPTGAPIKAVLTAPPLVPPATNRNAPANVVVDLEVIEKEMRLADGVTYNFWTFGGTVPGSFIRVRQGDTVEFNLKNAHDSHMPHNIDLHAVSGQGGGAEATFTLPGHKTKFTFKALNPGLYVYHCAMPPVGMHIANGMYGLILVEPPEGLPKVDKEYYVMQGDFYTEGKHGDAGLQPFSLEKAIDEHPTYVVFNGSEGALTGDHALTAKAGETIRMYVGNGGPNLVSSFHVIGEIFDKVYTEGGSKYQENVQTTLIPAGGSAIVEFKADVPGNFVLVDHSIFRTFHKGTLGILKVEGEKNPTIYTGQQSNEEYAPAAGKGGH</sequence>
<evidence type="ECO:0000256" key="4">
    <source>
        <dbReference type="ARBA" id="ARBA00017290"/>
    </source>
</evidence>
<dbReference type="PANTHER" id="PTHR11709">
    <property type="entry name" value="MULTI-COPPER OXIDASE"/>
    <property type="match status" value="1"/>
</dbReference>
<evidence type="ECO:0000256" key="2">
    <source>
        <dbReference type="ARBA" id="ARBA00011233"/>
    </source>
</evidence>
<evidence type="ECO:0000256" key="5">
    <source>
        <dbReference type="ARBA" id="ARBA00022723"/>
    </source>
</evidence>
<dbReference type="InterPro" id="IPR011706">
    <property type="entry name" value="Cu-oxidase_C"/>
</dbReference>
<dbReference type="NCBIfam" id="TIGR02376">
    <property type="entry name" value="Cu_nitrite_red"/>
    <property type="match status" value="1"/>
</dbReference>
<feature type="domain" description="Plastocyanin-like" evidence="12">
    <location>
        <begin position="227"/>
        <end position="309"/>
    </location>
</feature>
<dbReference type="Pfam" id="PF07732">
    <property type="entry name" value="Cu-oxidase_3"/>
    <property type="match status" value="1"/>
</dbReference>
<keyword evidence="7 10" id="KW-0560">Oxidoreductase</keyword>
<dbReference type="GO" id="GO:0050421">
    <property type="term" value="F:nitrite reductase (NO-forming) activity"/>
    <property type="evidence" value="ECO:0007669"/>
    <property type="project" value="UniProtKB-EC"/>
</dbReference>
<keyword evidence="15" id="KW-1185">Reference proteome</keyword>
<evidence type="ECO:0000256" key="8">
    <source>
        <dbReference type="ARBA" id="ARBA00023008"/>
    </source>
</evidence>
<dbReference type="EMBL" id="JASGBI010000001">
    <property type="protein sequence ID" value="MDI9239941.1"/>
    <property type="molecule type" value="Genomic_DNA"/>
</dbReference>
<comment type="subunit">
    <text evidence="2 10">Homotrimer.</text>
</comment>
<evidence type="ECO:0000256" key="10">
    <source>
        <dbReference type="RuleBase" id="RU365025"/>
    </source>
</evidence>
<dbReference type="InterPro" id="IPR008972">
    <property type="entry name" value="Cupredoxin"/>
</dbReference>
<dbReference type="Pfam" id="PF07731">
    <property type="entry name" value="Cu-oxidase_2"/>
    <property type="match status" value="1"/>
</dbReference>
<organism evidence="14 15">
    <name type="scientific">Lysobacter stagni</name>
    <dbReference type="NCBI Taxonomy" id="3045172"/>
    <lineage>
        <taxon>Bacteria</taxon>
        <taxon>Pseudomonadati</taxon>
        <taxon>Pseudomonadota</taxon>
        <taxon>Gammaproteobacteria</taxon>
        <taxon>Lysobacterales</taxon>
        <taxon>Lysobacteraceae</taxon>
        <taxon>Lysobacter</taxon>
    </lineage>
</organism>
<feature type="domain" description="Plastocyanin-like" evidence="13">
    <location>
        <begin position="70"/>
        <end position="181"/>
    </location>
</feature>
<comment type="similarity">
    <text evidence="1 10">Belongs to the multicopper oxidase family.</text>
</comment>
<dbReference type="CDD" id="cd11020">
    <property type="entry name" value="CuRO_1_CuNIR"/>
    <property type="match status" value="1"/>
</dbReference>
<dbReference type="PRINTS" id="PR00695">
    <property type="entry name" value="CUNO2RDTASE"/>
</dbReference>
<evidence type="ECO:0000256" key="7">
    <source>
        <dbReference type="ARBA" id="ARBA00023002"/>
    </source>
</evidence>
<evidence type="ECO:0000313" key="14">
    <source>
        <dbReference type="EMBL" id="MDI9239941.1"/>
    </source>
</evidence>
<evidence type="ECO:0000256" key="3">
    <source>
        <dbReference type="ARBA" id="ARBA00011882"/>
    </source>
</evidence>
<comment type="caution">
    <text evidence="14">The sequence shown here is derived from an EMBL/GenBank/DDBJ whole genome shotgun (WGS) entry which is preliminary data.</text>
</comment>
<feature type="chain" id="PRO_5044999809" description="Copper-containing nitrite reductase" evidence="10">
    <location>
        <begin position="27"/>
        <end position="355"/>
    </location>
</feature>
<evidence type="ECO:0000256" key="9">
    <source>
        <dbReference type="ARBA" id="ARBA00049340"/>
    </source>
</evidence>
<feature type="region of interest" description="Disordered" evidence="11">
    <location>
        <begin position="336"/>
        <end position="355"/>
    </location>
</feature>
<evidence type="ECO:0000256" key="11">
    <source>
        <dbReference type="SAM" id="MobiDB-lite"/>
    </source>
</evidence>
<keyword evidence="6" id="KW-0677">Repeat</keyword>
<evidence type="ECO:0000256" key="6">
    <source>
        <dbReference type="ARBA" id="ARBA00022737"/>
    </source>
</evidence>
<dbReference type="SUPFAM" id="SSF49503">
    <property type="entry name" value="Cupredoxins"/>
    <property type="match status" value="2"/>
</dbReference>
<dbReference type="InterPro" id="IPR011707">
    <property type="entry name" value="Cu-oxidase-like_N"/>
</dbReference>
<evidence type="ECO:0000256" key="1">
    <source>
        <dbReference type="ARBA" id="ARBA00010609"/>
    </source>
</evidence>
<dbReference type="EC" id="1.7.2.1" evidence="3 10"/>
<dbReference type="PANTHER" id="PTHR11709:SF394">
    <property type="entry name" value="FI03373P-RELATED"/>
    <property type="match status" value="1"/>
</dbReference>
<dbReference type="Proteomes" id="UP001321580">
    <property type="component" value="Unassembled WGS sequence"/>
</dbReference>
<dbReference type="Gene3D" id="2.60.40.420">
    <property type="entry name" value="Cupredoxins - blue copper proteins"/>
    <property type="match status" value="2"/>
</dbReference>
<evidence type="ECO:0000313" key="15">
    <source>
        <dbReference type="Proteomes" id="UP001321580"/>
    </source>
</evidence>
<comment type="catalytic activity">
    <reaction evidence="9 10">
        <text>nitric oxide + Fe(III)-[cytochrome c] + H2O = Fe(II)-[cytochrome c] + nitrite + 2 H(+)</text>
        <dbReference type="Rhea" id="RHEA:15233"/>
        <dbReference type="Rhea" id="RHEA-COMP:10350"/>
        <dbReference type="Rhea" id="RHEA-COMP:14399"/>
        <dbReference type="ChEBI" id="CHEBI:15377"/>
        <dbReference type="ChEBI" id="CHEBI:15378"/>
        <dbReference type="ChEBI" id="CHEBI:16301"/>
        <dbReference type="ChEBI" id="CHEBI:16480"/>
        <dbReference type="ChEBI" id="CHEBI:29033"/>
        <dbReference type="ChEBI" id="CHEBI:29034"/>
        <dbReference type="EC" id="1.7.2.1"/>
    </reaction>
</comment>
<evidence type="ECO:0000259" key="12">
    <source>
        <dbReference type="Pfam" id="PF07731"/>
    </source>
</evidence>
<keyword evidence="8 10" id="KW-0186">Copper</keyword>
<dbReference type="InterPro" id="IPR045087">
    <property type="entry name" value="Cu-oxidase_fam"/>
</dbReference>
<dbReference type="RefSeq" id="WP_283213304.1">
    <property type="nucleotide sequence ID" value="NZ_JASGBI010000001.1"/>
</dbReference>
<keyword evidence="10" id="KW-0732">Signal</keyword>
<comment type="cofactor">
    <cofactor evidence="10">
        <name>Cu(2+)</name>
        <dbReference type="ChEBI" id="CHEBI:29036"/>
    </cofactor>
    <text evidence="10">Binds 1 Cu(+) ion.</text>
</comment>
<dbReference type="InterPro" id="IPR001287">
    <property type="entry name" value="NO2-reductase_Cu"/>
</dbReference>
<reference evidence="14 15" key="1">
    <citation type="submission" date="2023-05" db="EMBL/GenBank/DDBJ databases">
        <title>Lysobacter sp. strain LF1 Genome sequencing and assembly.</title>
        <authorList>
            <person name="Jung Y."/>
        </authorList>
    </citation>
    <scope>NUCLEOTIDE SEQUENCE [LARGE SCALE GENOMIC DNA]</scope>
    <source>
        <strain evidence="14 15">LF1</strain>
    </source>
</reference>